<organism evidence="2 3">
    <name type="scientific">Mucilaginibacter yixingensis</name>
    <dbReference type="NCBI Taxonomy" id="1295612"/>
    <lineage>
        <taxon>Bacteria</taxon>
        <taxon>Pseudomonadati</taxon>
        <taxon>Bacteroidota</taxon>
        <taxon>Sphingobacteriia</taxon>
        <taxon>Sphingobacteriales</taxon>
        <taxon>Sphingobacteriaceae</taxon>
        <taxon>Mucilaginibacter</taxon>
    </lineage>
</organism>
<comment type="caution">
    <text evidence="2">The sequence shown here is derived from an EMBL/GenBank/DDBJ whole genome shotgun (WGS) entry which is preliminary data.</text>
</comment>
<dbReference type="EMBL" id="QAOQ01000001">
    <property type="protein sequence ID" value="PTR01665.1"/>
    <property type="molecule type" value="Genomic_DNA"/>
</dbReference>
<feature type="domain" description="FAS1" evidence="1">
    <location>
        <begin position="37"/>
        <end position="237"/>
    </location>
</feature>
<dbReference type="RefSeq" id="WP_107827039.1">
    <property type="nucleotide sequence ID" value="NZ_CP160205.1"/>
</dbReference>
<dbReference type="Proteomes" id="UP000244168">
    <property type="component" value="Unassembled WGS sequence"/>
</dbReference>
<dbReference type="InterPro" id="IPR000782">
    <property type="entry name" value="FAS1_domain"/>
</dbReference>
<feature type="domain" description="FAS1" evidence="1">
    <location>
        <begin position="411"/>
        <end position="559"/>
    </location>
</feature>
<dbReference type="InterPro" id="IPR050904">
    <property type="entry name" value="Adhesion/Biosynth-related"/>
</dbReference>
<reference evidence="2 3" key="1">
    <citation type="submission" date="2018-04" db="EMBL/GenBank/DDBJ databases">
        <title>Genomic Encyclopedia of Archaeal and Bacterial Type Strains, Phase II (KMG-II): from individual species to whole genera.</title>
        <authorList>
            <person name="Goeker M."/>
        </authorList>
    </citation>
    <scope>NUCLEOTIDE SEQUENCE [LARGE SCALE GENOMIC DNA]</scope>
    <source>
        <strain evidence="2 3">DSM 26809</strain>
    </source>
</reference>
<dbReference type="PROSITE" id="PS50213">
    <property type="entry name" value="FAS1"/>
    <property type="match status" value="3"/>
</dbReference>
<gene>
    <name evidence="2" type="ORF">C8P68_101903</name>
</gene>
<sequence>MKRTLQSASSFLLLILVLAGCTKKEFHERYDRPDNLAPAIYLQLQARGNFTNLLTCIDKAGYKDILSQSGYWTLFAPNDAAFAIYLKAKNLSSAKDLDAATATGIVRYCLVYNAFKTDRLPDYQSATGWLPSMAFKRRTTYYDAVQTTTYNGKKILYFNSNRNNTGGTNYYTSADNNNKYIPYVLDNYLNSHALTAADYNYFFPDNPYTGFNVVGAQVVTKDIVAENGVIHEINRVIEPLPSIDQYLASNPQYSVFKSLFDKYMVSYIISADATAKNKANTGVTDDVYIKVYDAGLTYSPNNENYLKLDDNDGQMEGYSMFAPTNDALNAYINNVLLKYYPSLDALPKQVMYDFLNAHMFNLTVWPSKFAITVNSQGQGALFNKDADVVDKKMLSNGVFYGTSKVQNANVFSSVFGRAYLDPAYSLMTRALSASLKTNIINTSLKYTLFLTSDATLKTLGWSYDLDAQTWRYTPPGGGTALSGSSALDKLNRIINMQVIKADYPSLQGTGIVETYDGEYIKYENNKVYSTGNQDAGIKLNVTNTYTTSNGTVYLIDGLLTEPTMAVGKYLEALAAPANSPYKKFVSYLTASNLYTPATGDILGITAGSDYTVFAPTNTAIDAAVAAGYLPASPTASDAASKDMVANFIRYHIIQKETIVTDGKKDGGYVTLLQKTNGDPTTLTVMNTVPNNMSVKDMLGNTANVVTASSNNLSSRTVIHLLDNYLKFNVN</sequence>
<dbReference type="GO" id="GO:0005615">
    <property type="term" value="C:extracellular space"/>
    <property type="evidence" value="ECO:0007669"/>
    <property type="project" value="TreeGrafter"/>
</dbReference>
<dbReference type="Gene3D" id="2.30.180.10">
    <property type="entry name" value="FAS1 domain"/>
    <property type="match status" value="3"/>
</dbReference>
<dbReference type="SUPFAM" id="SSF82153">
    <property type="entry name" value="FAS1 domain"/>
    <property type="match status" value="3"/>
</dbReference>
<dbReference type="GO" id="GO:0030198">
    <property type="term" value="P:extracellular matrix organization"/>
    <property type="evidence" value="ECO:0007669"/>
    <property type="project" value="TreeGrafter"/>
</dbReference>
<dbReference type="InterPro" id="IPR036378">
    <property type="entry name" value="FAS1_dom_sf"/>
</dbReference>
<protein>
    <submittedName>
        <fullName evidence="2">Fasciclin domain-containing protein</fullName>
    </submittedName>
</protein>
<evidence type="ECO:0000313" key="2">
    <source>
        <dbReference type="EMBL" id="PTR01665.1"/>
    </source>
</evidence>
<dbReference type="OrthoDB" id="659398at2"/>
<evidence type="ECO:0000259" key="1">
    <source>
        <dbReference type="PROSITE" id="PS50213"/>
    </source>
</evidence>
<evidence type="ECO:0000313" key="3">
    <source>
        <dbReference type="Proteomes" id="UP000244168"/>
    </source>
</evidence>
<dbReference type="AlphaFoldDB" id="A0A2T5JGV6"/>
<dbReference type="GO" id="GO:0007155">
    <property type="term" value="P:cell adhesion"/>
    <property type="evidence" value="ECO:0007669"/>
    <property type="project" value="TreeGrafter"/>
</dbReference>
<name>A0A2T5JGV6_9SPHI</name>
<keyword evidence="3" id="KW-1185">Reference proteome</keyword>
<dbReference type="Pfam" id="PF02469">
    <property type="entry name" value="Fasciclin"/>
    <property type="match status" value="2"/>
</dbReference>
<feature type="domain" description="FAS1" evidence="1">
    <location>
        <begin position="568"/>
        <end position="725"/>
    </location>
</feature>
<dbReference type="PANTHER" id="PTHR10900">
    <property type="entry name" value="PERIOSTIN-RELATED"/>
    <property type="match status" value="1"/>
</dbReference>
<accession>A0A2T5JGV6</accession>
<dbReference type="GO" id="GO:0050839">
    <property type="term" value="F:cell adhesion molecule binding"/>
    <property type="evidence" value="ECO:0007669"/>
    <property type="project" value="TreeGrafter"/>
</dbReference>
<dbReference type="SMART" id="SM00554">
    <property type="entry name" value="FAS1"/>
    <property type="match status" value="3"/>
</dbReference>
<dbReference type="PANTHER" id="PTHR10900:SF77">
    <property type="entry name" value="FI19380P1"/>
    <property type="match status" value="1"/>
</dbReference>
<dbReference type="GO" id="GO:0031012">
    <property type="term" value="C:extracellular matrix"/>
    <property type="evidence" value="ECO:0007669"/>
    <property type="project" value="TreeGrafter"/>
</dbReference>
<proteinExistence type="predicted"/>
<dbReference type="PROSITE" id="PS51257">
    <property type="entry name" value="PROKAR_LIPOPROTEIN"/>
    <property type="match status" value="1"/>
</dbReference>